<keyword evidence="1" id="KW-0812">Transmembrane</keyword>
<evidence type="ECO:0000313" key="2">
    <source>
        <dbReference type="EMBL" id="KAK8947246.1"/>
    </source>
</evidence>
<dbReference type="Proteomes" id="UP001418222">
    <property type="component" value="Unassembled WGS sequence"/>
</dbReference>
<evidence type="ECO:0000313" key="3">
    <source>
        <dbReference type="Proteomes" id="UP001418222"/>
    </source>
</evidence>
<feature type="transmembrane region" description="Helical" evidence="1">
    <location>
        <begin position="12"/>
        <end position="34"/>
    </location>
</feature>
<gene>
    <name evidence="2" type="ORF">KSP39_PZI007349</name>
</gene>
<keyword evidence="1" id="KW-1133">Transmembrane helix</keyword>
<organism evidence="2 3">
    <name type="scientific">Platanthera zijinensis</name>
    <dbReference type="NCBI Taxonomy" id="2320716"/>
    <lineage>
        <taxon>Eukaryota</taxon>
        <taxon>Viridiplantae</taxon>
        <taxon>Streptophyta</taxon>
        <taxon>Embryophyta</taxon>
        <taxon>Tracheophyta</taxon>
        <taxon>Spermatophyta</taxon>
        <taxon>Magnoliopsida</taxon>
        <taxon>Liliopsida</taxon>
        <taxon>Asparagales</taxon>
        <taxon>Orchidaceae</taxon>
        <taxon>Orchidoideae</taxon>
        <taxon>Orchideae</taxon>
        <taxon>Orchidinae</taxon>
        <taxon>Platanthera</taxon>
    </lineage>
</organism>
<dbReference type="EMBL" id="JBBWWQ010000005">
    <property type="protein sequence ID" value="KAK8947246.1"/>
    <property type="molecule type" value="Genomic_DNA"/>
</dbReference>
<dbReference type="AlphaFoldDB" id="A0AAP0BSW3"/>
<protein>
    <submittedName>
        <fullName evidence="2">Uncharacterized protein</fullName>
    </submittedName>
</protein>
<evidence type="ECO:0000256" key="1">
    <source>
        <dbReference type="SAM" id="Phobius"/>
    </source>
</evidence>
<sequence length="55" mass="6516">MIHLVSSYRVGHMMLLSFASCSFLENTSLLWAVYKRWRSFIQIKDFISVRKETGM</sequence>
<keyword evidence="1" id="KW-0472">Membrane</keyword>
<proteinExistence type="predicted"/>
<reference evidence="2 3" key="1">
    <citation type="journal article" date="2022" name="Nat. Plants">
        <title>Genomes of leafy and leafless Platanthera orchids illuminate the evolution of mycoheterotrophy.</title>
        <authorList>
            <person name="Li M.H."/>
            <person name="Liu K.W."/>
            <person name="Li Z."/>
            <person name="Lu H.C."/>
            <person name="Ye Q.L."/>
            <person name="Zhang D."/>
            <person name="Wang J.Y."/>
            <person name="Li Y.F."/>
            <person name="Zhong Z.M."/>
            <person name="Liu X."/>
            <person name="Yu X."/>
            <person name="Liu D.K."/>
            <person name="Tu X.D."/>
            <person name="Liu B."/>
            <person name="Hao Y."/>
            <person name="Liao X.Y."/>
            <person name="Jiang Y.T."/>
            <person name="Sun W.H."/>
            <person name="Chen J."/>
            <person name="Chen Y.Q."/>
            <person name="Ai Y."/>
            <person name="Zhai J.W."/>
            <person name="Wu S.S."/>
            <person name="Zhou Z."/>
            <person name="Hsiao Y.Y."/>
            <person name="Wu W.L."/>
            <person name="Chen Y.Y."/>
            <person name="Lin Y.F."/>
            <person name="Hsu J.L."/>
            <person name="Li C.Y."/>
            <person name="Wang Z.W."/>
            <person name="Zhao X."/>
            <person name="Zhong W.Y."/>
            <person name="Ma X.K."/>
            <person name="Ma L."/>
            <person name="Huang J."/>
            <person name="Chen G.Z."/>
            <person name="Huang M.Z."/>
            <person name="Huang L."/>
            <person name="Peng D.H."/>
            <person name="Luo Y.B."/>
            <person name="Zou S.Q."/>
            <person name="Chen S.P."/>
            <person name="Lan S."/>
            <person name="Tsai W.C."/>
            <person name="Van de Peer Y."/>
            <person name="Liu Z.J."/>
        </authorList>
    </citation>
    <scope>NUCLEOTIDE SEQUENCE [LARGE SCALE GENOMIC DNA]</scope>
    <source>
        <strain evidence="2">Lor287</strain>
    </source>
</reference>
<name>A0AAP0BSW3_9ASPA</name>
<keyword evidence="3" id="KW-1185">Reference proteome</keyword>
<comment type="caution">
    <text evidence="2">The sequence shown here is derived from an EMBL/GenBank/DDBJ whole genome shotgun (WGS) entry which is preliminary data.</text>
</comment>
<accession>A0AAP0BSW3</accession>